<gene>
    <name evidence="1" type="ORF">AVEN_3467_1</name>
</gene>
<reference evidence="1 2" key="1">
    <citation type="journal article" date="2019" name="Sci. Rep.">
        <title>Orb-weaving spider Araneus ventricosus genome elucidates the spidroin gene catalogue.</title>
        <authorList>
            <person name="Kono N."/>
            <person name="Nakamura H."/>
            <person name="Ohtoshi R."/>
            <person name="Moran D.A.P."/>
            <person name="Shinohara A."/>
            <person name="Yoshida Y."/>
            <person name="Fujiwara M."/>
            <person name="Mori M."/>
            <person name="Tomita M."/>
            <person name="Arakawa K."/>
        </authorList>
    </citation>
    <scope>NUCLEOTIDE SEQUENCE [LARGE SCALE GENOMIC DNA]</scope>
</reference>
<evidence type="ECO:0000313" key="1">
    <source>
        <dbReference type="EMBL" id="GBN45880.1"/>
    </source>
</evidence>
<evidence type="ECO:0000313" key="2">
    <source>
        <dbReference type="Proteomes" id="UP000499080"/>
    </source>
</evidence>
<dbReference type="EMBL" id="BGPR01010377">
    <property type="protein sequence ID" value="GBN45880.1"/>
    <property type="molecule type" value="Genomic_DNA"/>
</dbReference>
<dbReference type="AlphaFoldDB" id="A0A4Y2P613"/>
<accession>A0A4Y2P613</accession>
<protein>
    <submittedName>
        <fullName evidence="1">Uncharacterized protein</fullName>
    </submittedName>
</protein>
<organism evidence="1 2">
    <name type="scientific">Araneus ventricosus</name>
    <name type="common">Orbweaver spider</name>
    <name type="synonym">Epeira ventricosa</name>
    <dbReference type="NCBI Taxonomy" id="182803"/>
    <lineage>
        <taxon>Eukaryota</taxon>
        <taxon>Metazoa</taxon>
        <taxon>Ecdysozoa</taxon>
        <taxon>Arthropoda</taxon>
        <taxon>Chelicerata</taxon>
        <taxon>Arachnida</taxon>
        <taxon>Araneae</taxon>
        <taxon>Araneomorphae</taxon>
        <taxon>Entelegynae</taxon>
        <taxon>Araneoidea</taxon>
        <taxon>Araneidae</taxon>
        <taxon>Araneus</taxon>
    </lineage>
</organism>
<keyword evidence="2" id="KW-1185">Reference proteome</keyword>
<proteinExistence type="predicted"/>
<sequence>MFAHIKRSVDHRKCCYPRHAEAPGVLNASGRCNNSSTETGVLVADHLDTARPLPKEFELGSENGNSSTFSSSMDINNEFSFIGRMTSAFPNTLDFLYNNQILSRRIRWCKSGHFDDPDSSPDVSFKSGRMVTLAYPFCCYVVRH</sequence>
<name>A0A4Y2P613_ARAVE</name>
<comment type="caution">
    <text evidence="1">The sequence shown here is derived from an EMBL/GenBank/DDBJ whole genome shotgun (WGS) entry which is preliminary data.</text>
</comment>
<dbReference type="Proteomes" id="UP000499080">
    <property type="component" value="Unassembled WGS sequence"/>
</dbReference>